<dbReference type="InterPro" id="IPR001030">
    <property type="entry name" value="Acoase/IPM_deHydtase_lsu_aba"/>
</dbReference>
<dbReference type="UniPathway" id="UPA00048">
    <property type="reaction ID" value="UER00071"/>
</dbReference>
<organism evidence="16 17">
    <name type="scientific">Verticiella sediminum</name>
    <dbReference type="NCBI Taxonomy" id="1247510"/>
    <lineage>
        <taxon>Bacteria</taxon>
        <taxon>Pseudomonadati</taxon>
        <taxon>Pseudomonadota</taxon>
        <taxon>Betaproteobacteria</taxon>
        <taxon>Burkholderiales</taxon>
        <taxon>Alcaligenaceae</taxon>
        <taxon>Verticiella</taxon>
    </lineage>
</organism>
<comment type="subunit">
    <text evidence="5">Heterodimer of LeuC and LeuD.</text>
</comment>
<comment type="caution">
    <text evidence="16">The sequence shown here is derived from an EMBL/GenBank/DDBJ whole genome shotgun (WGS) entry which is preliminary data.</text>
</comment>
<accession>A0A556AWR2</accession>
<evidence type="ECO:0000256" key="8">
    <source>
        <dbReference type="ARBA" id="ARBA00022485"/>
    </source>
</evidence>
<dbReference type="InterPro" id="IPR036008">
    <property type="entry name" value="Aconitase_4Fe-4S_dom"/>
</dbReference>
<name>A0A556AWR2_9BURK</name>
<protein>
    <recommendedName>
        <fullName evidence="6">3-isopropylmalate dehydratase</fullName>
        <ecNumber evidence="6">4.2.1.33</ecNumber>
    </recommendedName>
</protein>
<keyword evidence="8" id="KW-0004">4Fe-4S</keyword>
<dbReference type="InterPro" id="IPR015931">
    <property type="entry name" value="Acnase/IPM_dHydase_lsu_aba_1/3"/>
</dbReference>
<dbReference type="SUPFAM" id="SSF53732">
    <property type="entry name" value="Aconitase iron-sulfur domain"/>
    <property type="match status" value="1"/>
</dbReference>
<dbReference type="InterPro" id="IPR050067">
    <property type="entry name" value="IPM_dehydratase_rel_enz"/>
</dbReference>
<gene>
    <name evidence="16" type="primary">leuC</name>
    <name evidence="16" type="ORF">FOZ76_06435</name>
</gene>
<dbReference type="InterPro" id="IPR033941">
    <property type="entry name" value="IPMI_cat"/>
</dbReference>
<dbReference type="RefSeq" id="WP_143947311.1">
    <property type="nucleotide sequence ID" value="NZ_BAABMB010000001.1"/>
</dbReference>
<comment type="function">
    <text evidence="3">Catalyzes the isomerization between 2-isopropylmalate and 3-isopropylmalate, via the formation of 2-isopropylmaleate.</text>
</comment>
<evidence type="ECO:0000256" key="4">
    <source>
        <dbReference type="ARBA" id="ARBA00004729"/>
    </source>
</evidence>
<dbReference type="Proteomes" id="UP000318405">
    <property type="component" value="Unassembled WGS sequence"/>
</dbReference>
<dbReference type="OrthoDB" id="9802769at2"/>
<dbReference type="InterPro" id="IPR018136">
    <property type="entry name" value="Aconitase_4Fe-4S_BS"/>
</dbReference>
<keyword evidence="13 16" id="KW-0456">Lyase</keyword>
<comment type="pathway">
    <text evidence="4">Amino-acid biosynthesis; L-leucine biosynthesis; L-leucine from 3-methyl-2-oxobutanoate: step 2/4.</text>
</comment>
<evidence type="ECO:0000256" key="11">
    <source>
        <dbReference type="ARBA" id="ARBA00023004"/>
    </source>
</evidence>
<evidence type="ECO:0000256" key="10">
    <source>
        <dbReference type="ARBA" id="ARBA00022723"/>
    </source>
</evidence>
<dbReference type="CDD" id="cd01583">
    <property type="entry name" value="IPMI"/>
    <property type="match status" value="1"/>
</dbReference>
<dbReference type="NCBIfam" id="TIGR00170">
    <property type="entry name" value="leuC"/>
    <property type="match status" value="1"/>
</dbReference>
<evidence type="ECO:0000313" key="16">
    <source>
        <dbReference type="EMBL" id="TSH97356.1"/>
    </source>
</evidence>
<dbReference type="PANTHER" id="PTHR43822:SF9">
    <property type="entry name" value="3-ISOPROPYLMALATE DEHYDRATASE"/>
    <property type="match status" value="1"/>
</dbReference>
<evidence type="ECO:0000256" key="7">
    <source>
        <dbReference type="ARBA" id="ARBA00022430"/>
    </source>
</evidence>
<evidence type="ECO:0000313" key="17">
    <source>
        <dbReference type="Proteomes" id="UP000318405"/>
    </source>
</evidence>
<keyword evidence="17" id="KW-1185">Reference proteome</keyword>
<keyword evidence="9" id="KW-0028">Amino-acid biosynthesis</keyword>
<reference evidence="16 17" key="1">
    <citation type="submission" date="2019-07" db="EMBL/GenBank/DDBJ databases">
        <title>Qingshengfaniella alkalisoli gen. nov., sp. nov., isolated from saline soil.</title>
        <authorList>
            <person name="Xu L."/>
            <person name="Huang X.-X."/>
            <person name="Sun J.-Q."/>
        </authorList>
    </citation>
    <scope>NUCLEOTIDE SEQUENCE [LARGE SCALE GENOMIC DNA]</scope>
    <source>
        <strain evidence="16 17">DSM 27279</strain>
    </source>
</reference>
<comment type="catalytic activity">
    <reaction evidence="1">
        <text>(2R,3S)-3-isopropylmalate = (2S)-2-isopropylmalate</text>
        <dbReference type="Rhea" id="RHEA:32287"/>
        <dbReference type="ChEBI" id="CHEBI:1178"/>
        <dbReference type="ChEBI" id="CHEBI:35121"/>
        <dbReference type="EC" id="4.2.1.33"/>
    </reaction>
</comment>
<evidence type="ECO:0000256" key="13">
    <source>
        <dbReference type="ARBA" id="ARBA00023239"/>
    </source>
</evidence>
<evidence type="ECO:0000256" key="12">
    <source>
        <dbReference type="ARBA" id="ARBA00023014"/>
    </source>
</evidence>
<proteinExistence type="predicted"/>
<keyword evidence="11" id="KW-0408">Iron</keyword>
<dbReference type="GO" id="GO:0003861">
    <property type="term" value="F:3-isopropylmalate dehydratase activity"/>
    <property type="evidence" value="ECO:0007669"/>
    <property type="project" value="UniProtKB-EC"/>
</dbReference>
<dbReference type="Gene3D" id="3.30.499.10">
    <property type="entry name" value="Aconitase, domain 3"/>
    <property type="match status" value="2"/>
</dbReference>
<keyword evidence="10" id="KW-0479">Metal-binding</keyword>
<dbReference type="AlphaFoldDB" id="A0A556AWR2"/>
<feature type="domain" description="Aconitase/3-isopropylmalate dehydratase large subunit alpha/beta/alpha" evidence="15">
    <location>
        <begin position="12"/>
        <end position="458"/>
    </location>
</feature>
<dbReference type="GO" id="GO:0009098">
    <property type="term" value="P:L-leucine biosynthetic process"/>
    <property type="evidence" value="ECO:0007669"/>
    <property type="project" value="UniProtKB-UniPathway"/>
</dbReference>
<evidence type="ECO:0000256" key="14">
    <source>
        <dbReference type="ARBA" id="ARBA00023304"/>
    </source>
</evidence>
<dbReference type="GO" id="GO:0051539">
    <property type="term" value="F:4 iron, 4 sulfur cluster binding"/>
    <property type="evidence" value="ECO:0007669"/>
    <property type="project" value="UniProtKB-KW"/>
</dbReference>
<evidence type="ECO:0000256" key="2">
    <source>
        <dbReference type="ARBA" id="ARBA00001966"/>
    </source>
</evidence>
<dbReference type="EC" id="4.2.1.33" evidence="6"/>
<evidence type="ECO:0000256" key="6">
    <source>
        <dbReference type="ARBA" id="ARBA00011998"/>
    </source>
</evidence>
<evidence type="ECO:0000256" key="3">
    <source>
        <dbReference type="ARBA" id="ARBA00002695"/>
    </source>
</evidence>
<sequence length="467" mass="49911">MTTAPTPRTLFEKVWQRHAILEREGSTLLHVGRHLVHDGSRNAFQQLRERGLPVLRPDRTYATPDHYVPTTSRRLDDGLEPAKQEMALALERNAGEFRIPIYALNSDRQGIVHVVGPEQGITLPGLVIVCGDSHTSTHGAFGALAFGIGTSEVAHVLATQTLWQVKPRAMRIAFAGTLPEHASAKDLILAVIAHIGAAGATGHVIEYTGPAIQALSMEGRMTLCNMSIEAGGRAGMIAPDATTYAYLRGKPHAPQGAAFDQAVTEWDGLRSDAGVRYEREVAFDAAGVSPMLTWGTSPQDAAPAAGQVPDPADLRAERRDAARQALAYMGLAPGQRLESVTVDRVFIGSCTNARIEDLRIVAGMLRGRRVRVPTLVVPGSTRVRHQAEAEGLARILTEAGAEWRESACSMCSGTNGDIANAGERVVSTTNRNFVGRQGPGVRTHLASPATAAACALAGRLTDPRQYA</sequence>
<dbReference type="InterPro" id="IPR004430">
    <property type="entry name" value="3-IsopropMal_deHydase_lsu"/>
</dbReference>
<dbReference type="NCBIfam" id="NF004016">
    <property type="entry name" value="PRK05478.1"/>
    <property type="match status" value="1"/>
</dbReference>
<keyword evidence="12" id="KW-0411">Iron-sulfur</keyword>
<keyword evidence="14" id="KW-0100">Branched-chain amino acid biosynthesis</keyword>
<keyword evidence="7" id="KW-0432">Leucine biosynthesis</keyword>
<evidence type="ECO:0000256" key="5">
    <source>
        <dbReference type="ARBA" id="ARBA00011271"/>
    </source>
</evidence>
<dbReference type="PANTHER" id="PTHR43822">
    <property type="entry name" value="HOMOACONITASE, MITOCHONDRIAL-RELATED"/>
    <property type="match status" value="1"/>
</dbReference>
<dbReference type="Pfam" id="PF00330">
    <property type="entry name" value="Aconitase"/>
    <property type="match status" value="1"/>
</dbReference>
<dbReference type="PROSITE" id="PS00450">
    <property type="entry name" value="ACONITASE_1"/>
    <property type="match status" value="1"/>
</dbReference>
<dbReference type="EMBL" id="VLTJ01000010">
    <property type="protein sequence ID" value="TSH97356.1"/>
    <property type="molecule type" value="Genomic_DNA"/>
</dbReference>
<evidence type="ECO:0000256" key="1">
    <source>
        <dbReference type="ARBA" id="ARBA00000491"/>
    </source>
</evidence>
<comment type="cofactor">
    <cofactor evidence="2">
        <name>[4Fe-4S] cluster</name>
        <dbReference type="ChEBI" id="CHEBI:49883"/>
    </cofactor>
</comment>
<evidence type="ECO:0000256" key="9">
    <source>
        <dbReference type="ARBA" id="ARBA00022605"/>
    </source>
</evidence>
<dbReference type="PRINTS" id="PR00415">
    <property type="entry name" value="ACONITASE"/>
</dbReference>
<evidence type="ECO:0000259" key="15">
    <source>
        <dbReference type="Pfam" id="PF00330"/>
    </source>
</evidence>
<dbReference type="NCBIfam" id="NF009116">
    <property type="entry name" value="PRK12466.1"/>
    <property type="match status" value="1"/>
</dbReference>
<dbReference type="GO" id="GO:0046872">
    <property type="term" value="F:metal ion binding"/>
    <property type="evidence" value="ECO:0007669"/>
    <property type="project" value="UniProtKB-KW"/>
</dbReference>